<evidence type="ECO:0000259" key="5">
    <source>
        <dbReference type="PROSITE" id="PS51078"/>
    </source>
</evidence>
<dbReference type="PROSITE" id="PS51078">
    <property type="entry name" value="ICLR_ED"/>
    <property type="match status" value="1"/>
</dbReference>
<dbReference type="GO" id="GO:0003700">
    <property type="term" value="F:DNA-binding transcription factor activity"/>
    <property type="evidence" value="ECO:0007669"/>
    <property type="project" value="TreeGrafter"/>
</dbReference>
<dbReference type="RefSeq" id="WP_092502226.1">
    <property type="nucleotide sequence ID" value="NZ_LT629695.1"/>
</dbReference>
<evidence type="ECO:0000313" key="6">
    <source>
        <dbReference type="EMBL" id="SDH25043.1"/>
    </source>
</evidence>
<name>A0A1G8AW59_9MICO</name>
<evidence type="ECO:0000313" key="7">
    <source>
        <dbReference type="Proteomes" id="UP000198822"/>
    </source>
</evidence>
<accession>A0A1G8AW59</accession>
<organism evidence="6 7">
    <name type="scientific">Agrococcus jejuensis</name>
    <dbReference type="NCBI Taxonomy" id="399736"/>
    <lineage>
        <taxon>Bacteria</taxon>
        <taxon>Bacillati</taxon>
        <taxon>Actinomycetota</taxon>
        <taxon>Actinomycetes</taxon>
        <taxon>Micrococcales</taxon>
        <taxon>Microbacteriaceae</taxon>
        <taxon>Agrococcus</taxon>
    </lineage>
</organism>
<dbReference type="Proteomes" id="UP000198822">
    <property type="component" value="Chromosome I"/>
</dbReference>
<evidence type="ECO:0000256" key="2">
    <source>
        <dbReference type="ARBA" id="ARBA00023125"/>
    </source>
</evidence>
<dbReference type="InterPro" id="IPR014757">
    <property type="entry name" value="Tscrpt_reg_IclR_C"/>
</dbReference>
<dbReference type="InterPro" id="IPR029016">
    <property type="entry name" value="GAF-like_dom_sf"/>
</dbReference>
<dbReference type="Gene3D" id="3.30.450.40">
    <property type="match status" value="1"/>
</dbReference>
<dbReference type="Gene3D" id="1.10.10.10">
    <property type="entry name" value="Winged helix-like DNA-binding domain superfamily/Winged helix DNA-binding domain"/>
    <property type="match status" value="1"/>
</dbReference>
<dbReference type="SUPFAM" id="SSF55781">
    <property type="entry name" value="GAF domain-like"/>
    <property type="match status" value="1"/>
</dbReference>
<dbReference type="PANTHER" id="PTHR30136">
    <property type="entry name" value="HELIX-TURN-HELIX TRANSCRIPTIONAL REGULATOR, ICLR FAMILY"/>
    <property type="match status" value="1"/>
</dbReference>
<dbReference type="EMBL" id="LT629695">
    <property type="protein sequence ID" value="SDH25043.1"/>
    <property type="molecule type" value="Genomic_DNA"/>
</dbReference>
<dbReference type="PANTHER" id="PTHR30136:SF24">
    <property type="entry name" value="HTH-TYPE TRANSCRIPTIONAL REPRESSOR ALLR"/>
    <property type="match status" value="1"/>
</dbReference>
<evidence type="ECO:0000259" key="4">
    <source>
        <dbReference type="PROSITE" id="PS51077"/>
    </source>
</evidence>
<dbReference type="InterPro" id="IPR005471">
    <property type="entry name" value="Tscrpt_reg_IclR_N"/>
</dbReference>
<keyword evidence="2 6" id="KW-0238">DNA-binding</keyword>
<feature type="domain" description="IclR-ED" evidence="5">
    <location>
        <begin position="67"/>
        <end position="248"/>
    </location>
</feature>
<dbReference type="SMART" id="SM00346">
    <property type="entry name" value="HTH_ICLR"/>
    <property type="match status" value="1"/>
</dbReference>
<dbReference type="Pfam" id="PF01614">
    <property type="entry name" value="IclR_C"/>
    <property type="match status" value="1"/>
</dbReference>
<dbReference type="InterPro" id="IPR050707">
    <property type="entry name" value="HTH_MetabolicPath_Reg"/>
</dbReference>
<dbReference type="STRING" id="399736.SAMN04489720_0552"/>
<gene>
    <name evidence="6" type="ORF">SAMN04489720_0552</name>
</gene>
<protein>
    <submittedName>
        <fullName evidence="6">DNA-binding transcriptional regulator, IclR family</fullName>
    </submittedName>
</protein>
<dbReference type="GO" id="GO:0003677">
    <property type="term" value="F:DNA binding"/>
    <property type="evidence" value="ECO:0007669"/>
    <property type="project" value="UniProtKB-KW"/>
</dbReference>
<evidence type="ECO:0000256" key="3">
    <source>
        <dbReference type="ARBA" id="ARBA00023163"/>
    </source>
</evidence>
<dbReference type="InterPro" id="IPR036390">
    <property type="entry name" value="WH_DNA-bd_sf"/>
</dbReference>
<sequence length="252" mass="26266">MAEQPLLVLGKIRSILDAFTLAAPVRTAAEIRQATGLPSSTAHRLLLNLVEHGFLDRQGDAFRIGARMAYWAGPATRARDLVDLLAPQLEALRDATGETACCFRAEQGSRVCIGVAETRHGLKREMYVGRIQPLHVGSAGRVLLAWDAALLDAVAAGPLPALTDATITEADALRAVAAETRAQGYAITIGERVEAASGVSAPVFDAHAQVVGALTVMGPTLRMPLEVCASMVDAVVDAAEGVTASLGGRAPA</sequence>
<evidence type="ECO:0000256" key="1">
    <source>
        <dbReference type="ARBA" id="ARBA00023015"/>
    </source>
</evidence>
<dbReference type="PROSITE" id="PS51077">
    <property type="entry name" value="HTH_ICLR"/>
    <property type="match status" value="1"/>
</dbReference>
<proteinExistence type="predicted"/>
<dbReference type="OrthoDB" id="4068713at2"/>
<dbReference type="InterPro" id="IPR036388">
    <property type="entry name" value="WH-like_DNA-bd_sf"/>
</dbReference>
<reference evidence="7" key="1">
    <citation type="submission" date="2016-10" db="EMBL/GenBank/DDBJ databases">
        <authorList>
            <person name="Varghese N."/>
            <person name="Submissions S."/>
        </authorList>
    </citation>
    <scope>NUCLEOTIDE SEQUENCE [LARGE SCALE GENOMIC DNA]</scope>
    <source>
        <strain evidence="7">DSM 22002</strain>
    </source>
</reference>
<keyword evidence="3" id="KW-0804">Transcription</keyword>
<dbReference type="Pfam" id="PF09339">
    <property type="entry name" value="HTH_IclR"/>
    <property type="match status" value="1"/>
</dbReference>
<feature type="domain" description="HTH iclR-type" evidence="4">
    <location>
        <begin position="6"/>
        <end position="66"/>
    </location>
</feature>
<dbReference type="SUPFAM" id="SSF46785">
    <property type="entry name" value="Winged helix' DNA-binding domain"/>
    <property type="match status" value="1"/>
</dbReference>
<dbReference type="AlphaFoldDB" id="A0A1G8AW59"/>
<keyword evidence="7" id="KW-1185">Reference proteome</keyword>
<keyword evidence="1" id="KW-0805">Transcription regulation</keyword>
<dbReference type="GO" id="GO:0045892">
    <property type="term" value="P:negative regulation of DNA-templated transcription"/>
    <property type="evidence" value="ECO:0007669"/>
    <property type="project" value="TreeGrafter"/>
</dbReference>